<feature type="region of interest" description="Disordered" evidence="1">
    <location>
        <begin position="840"/>
        <end position="870"/>
    </location>
</feature>
<accession>A0AAV0U7U3</accession>
<evidence type="ECO:0000313" key="3">
    <source>
        <dbReference type="EMBL" id="CAI5733082.1"/>
    </source>
</evidence>
<evidence type="ECO:0000313" key="4">
    <source>
        <dbReference type="Proteomes" id="UP001162031"/>
    </source>
</evidence>
<sequence length="1092" mass="118394">MVGTQPLPTCEEFDLLDAHLHELEEPGTTLLQDFIVAPPLTPSNTPLSTSSGYTSEESDHSIMTLSDEFRCRDMSFLQTAKTSELVDIAGGLTTRELMAVTPGSQQQPHGTSTSSMKSKTSKYRGVTQTSKTSWGAKYSAKRITNTCRTPEEAARAYDEYLGTNYPQKFAKFANFCHKCDRFVNPLGLSQFQSECVCSSSSPAGSPWSDTASVSPKKEFTMEQQITSPTATLSLVPPMAPSPAGMPATFNLMEALTHSLDVSSANVETAPFFGRRSSNVSSSLKFSFPEGAEQSFAESYGGAEKLLPDHVGAVSVDEQQQQGQDKTCDGLPMAVISSAGDSFIRGDNLDQIIKDIDHASSFHSSSNGTMAEERGANDSNRMCSTAIRSSSEIEKMAEPANYGTVLTGPTASNSLDFDVDELDELTSYFLSENDVTVAVQREMHAGPTAPARNPIAKEGRSRPFKKIHSLDFDYDNATKNDVVMSDVKLEGAEMLNPFLTVPASANNSKTASPDSPSSTVIDIQTQFLDKYWRNDRKNIQCFPYCPEHGDYYRVRIEDLQHRCKGVCHAPVKARVSIPAAVRASVIQTGLTVLARCNSTFSRQKALTEQQSLSVSEMKSLQNVSTIGVISHFASAENGADGVQFDVMFHPDVWKFEFALPKKRRHVQSSNLDVSSDDAAAGSDSTAAEFLYFFEIDVFYARERTTFERLGHTKSANFRIGNTRTLLRQRNKQTGEVCSSGESPAYVGGNDNDKLIRADELPEKKKVKVHLGQRELLSGASFSDDSARSSCILAESKLPSNSVAGDDRLLASKLNLPEVKLTCMDDDSCINTDSKNLIYDCKPGSSGPPHADVDGRKDVNDDSADMQETAGSDYRSYVSPKQQKSGNIHMADSLVATSISVTRSTDERLAISASSARTESHSLSGLLRYSVVCAPLSLLLLPVGILLLLVFLVVPPAASSVVRALDALSDMELSRANRSCISRDQRLVLSRLVDEKADTSGKSVGGLLRYHGEGKVWRRLFYFSGAKCAVSMASLVPALLLALFAGLLYPIRPVSAAAASAACSCALWSREYTRSTTGVPLPGVAHYNATAGHV</sequence>
<comment type="caution">
    <text evidence="3">The sequence shown here is derived from an EMBL/GenBank/DDBJ whole genome shotgun (WGS) entry which is preliminary data.</text>
</comment>
<feature type="transmembrane region" description="Helical" evidence="2">
    <location>
        <begin position="1026"/>
        <end position="1047"/>
    </location>
</feature>
<feature type="compositionally biased region" description="Basic and acidic residues" evidence="1">
    <location>
        <begin position="849"/>
        <end position="858"/>
    </location>
</feature>
<proteinExistence type="predicted"/>
<evidence type="ECO:0008006" key="5">
    <source>
        <dbReference type="Google" id="ProtNLM"/>
    </source>
</evidence>
<protein>
    <recommendedName>
        <fullName evidence="5">Transmembrane protein</fullName>
    </recommendedName>
</protein>
<dbReference type="AlphaFoldDB" id="A0AAV0U7U3"/>
<keyword evidence="2" id="KW-0812">Transmembrane</keyword>
<keyword evidence="2" id="KW-0472">Membrane</keyword>
<gene>
    <name evidence="3" type="ORF">HBR001_LOCUS5721</name>
</gene>
<keyword evidence="4" id="KW-1185">Reference proteome</keyword>
<dbReference type="EMBL" id="CANTFL010001192">
    <property type="protein sequence ID" value="CAI5733082.1"/>
    <property type="molecule type" value="Genomic_DNA"/>
</dbReference>
<reference evidence="3" key="1">
    <citation type="submission" date="2022-12" db="EMBL/GenBank/DDBJ databases">
        <authorList>
            <person name="Webb A."/>
        </authorList>
    </citation>
    <scope>NUCLEOTIDE SEQUENCE</scope>
    <source>
        <strain evidence="3">Hp1</strain>
    </source>
</reference>
<evidence type="ECO:0000256" key="2">
    <source>
        <dbReference type="SAM" id="Phobius"/>
    </source>
</evidence>
<feature type="transmembrane region" description="Helical" evidence="2">
    <location>
        <begin position="924"/>
        <end position="952"/>
    </location>
</feature>
<name>A0AAV0U7U3_HYABA</name>
<dbReference type="Proteomes" id="UP001162031">
    <property type="component" value="Unassembled WGS sequence"/>
</dbReference>
<feature type="region of interest" description="Disordered" evidence="1">
    <location>
        <begin position="101"/>
        <end position="124"/>
    </location>
</feature>
<organism evidence="3 4">
    <name type="scientific">Hyaloperonospora brassicae</name>
    <name type="common">Brassica downy mildew</name>
    <name type="synonym">Peronospora brassicae</name>
    <dbReference type="NCBI Taxonomy" id="162125"/>
    <lineage>
        <taxon>Eukaryota</taxon>
        <taxon>Sar</taxon>
        <taxon>Stramenopiles</taxon>
        <taxon>Oomycota</taxon>
        <taxon>Peronosporomycetes</taxon>
        <taxon>Peronosporales</taxon>
        <taxon>Peronosporaceae</taxon>
        <taxon>Hyaloperonospora</taxon>
    </lineage>
</organism>
<keyword evidence="2" id="KW-1133">Transmembrane helix</keyword>
<evidence type="ECO:0000256" key="1">
    <source>
        <dbReference type="SAM" id="MobiDB-lite"/>
    </source>
</evidence>